<feature type="chain" id="PRO_5039324245" description="Secreted protein" evidence="1">
    <location>
        <begin position="20"/>
        <end position="90"/>
    </location>
</feature>
<reference evidence="2" key="1">
    <citation type="submission" date="2019-04" db="EMBL/GenBank/DDBJ databases">
        <title>Evolution of Biomass-Degrading Anaerobic Consortia Revealed by Metagenomics.</title>
        <authorList>
            <person name="Peng X."/>
        </authorList>
    </citation>
    <scope>NUCLEOTIDE SEQUENCE</scope>
    <source>
        <strain evidence="2">SIG311</strain>
    </source>
</reference>
<feature type="signal peptide" evidence="1">
    <location>
        <begin position="1"/>
        <end position="19"/>
    </location>
</feature>
<evidence type="ECO:0000313" key="3">
    <source>
        <dbReference type="Proteomes" id="UP000766246"/>
    </source>
</evidence>
<organism evidence="2 3">
    <name type="scientific">Pseudobutyrivibrio ruminis</name>
    <dbReference type="NCBI Taxonomy" id="46206"/>
    <lineage>
        <taxon>Bacteria</taxon>
        <taxon>Bacillati</taxon>
        <taxon>Bacillota</taxon>
        <taxon>Clostridia</taxon>
        <taxon>Lachnospirales</taxon>
        <taxon>Lachnospiraceae</taxon>
        <taxon>Pseudobutyrivibrio</taxon>
    </lineage>
</organism>
<protein>
    <recommendedName>
        <fullName evidence="4">Secreted protein</fullName>
    </recommendedName>
</protein>
<evidence type="ECO:0008006" key="4">
    <source>
        <dbReference type="Google" id="ProtNLM"/>
    </source>
</evidence>
<evidence type="ECO:0000313" key="2">
    <source>
        <dbReference type="EMBL" id="MBE5919668.1"/>
    </source>
</evidence>
<dbReference type="AlphaFoldDB" id="A0A927YQP8"/>
<dbReference type="Proteomes" id="UP000766246">
    <property type="component" value="Unassembled WGS sequence"/>
</dbReference>
<keyword evidence="1" id="KW-0732">Signal</keyword>
<proteinExistence type="predicted"/>
<evidence type="ECO:0000256" key="1">
    <source>
        <dbReference type="SAM" id="SignalP"/>
    </source>
</evidence>
<accession>A0A927YQP8</accession>
<dbReference type="EMBL" id="SVER01000017">
    <property type="protein sequence ID" value="MBE5919668.1"/>
    <property type="molecule type" value="Genomic_DNA"/>
</dbReference>
<gene>
    <name evidence="2" type="ORF">E7272_07460</name>
</gene>
<sequence>MKKVKLVLVVLAAVFVVNAVRSSDFGEMPKEEYNVSQTYDNISSNIDAGIDNMDAGAVKEKYWDIGDTFMYILDDVNGKAAKFILKLLNA</sequence>
<comment type="caution">
    <text evidence="2">The sequence shown here is derived from an EMBL/GenBank/DDBJ whole genome shotgun (WGS) entry which is preliminary data.</text>
</comment>
<name>A0A927YQP8_9FIRM</name>